<dbReference type="AlphaFoldDB" id="A0A9D1V568"/>
<gene>
    <name evidence="2" type="ORF">H9865_08840</name>
</gene>
<feature type="domain" description="N-acetyltransferase" evidence="1">
    <location>
        <begin position="1"/>
        <end position="151"/>
    </location>
</feature>
<dbReference type="InterPro" id="IPR000182">
    <property type="entry name" value="GNAT_dom"/>
</dbReference>
<dbReference type="InterPro" id="IPR016181">
    <property type="entry name" value="Acyl_CoA_acyltransferase"/>
</dbReference>
<evidence type="ECO:0000313" key="2">
    <source>
        <dbReference type="EMBL" id="HIX06183.1"/>
    </source>
</evidence>
<proteinExistence type="predicted"/>
<evidence type="ECO:0000313" key="3">
    <source>
        <dbReference type="Proteomes" id="UP000824193"/>
    </source>
</evidence>
<dbReference type="GO" id="GO:0016747">
    <property type="term" value="F:acyltransferase activity, transferring groups other than amino-acyl groups"/>
    <property type="evidence" value="ECO:0007669"/>
    <property type="project" value="InterPro"/>
</dbReference>
<dbReference type="InterPro" id="IPR050276">
    <property type="entry name" value="MshD_Acetyltransferase"/>
</dbReference>
<reference evidence="2" key="2">
    <citation type="submission" date="2021-04" db="EMBL/GenBank/DDBJ databases">
        <authorList>
            <person name="Gilroy R."/>
        </authorList>
    </citation>
    <scope>NUCLEOTIDE SEQUENCE</scope>
    <source>
        <strain evidence="2">2239</strain>
    </source>
</reference>
<dbReference type="Proteomes" id="UP000824193">
    <property type="component" value="Unassembled WGS sequence"/>
</dbReference>
<dbReference type="PANTHER" id="PTHR43617">
    <property type="entry name" value="L-AMINO ACID N-ACETYLTRANSFERASE"/>
    <property type="match status" value="1"/>
</dbReference>
<accession>A0A9D1V568</accession>
<dbReference type="Pfam" id="PF00583">
    <property type="entry name" value="Acetyltransf_1"/>
    <property type="match status" value="1"/>
</dbReference>
<name>A0A9D1V568_9FIRM</name>
<dbReference type="Gene3D" id="3.40.630.30">
    <property type="match status" value="1"/>
</dbReference>
<dbReference type="SUPFAM" id="SSF55729">
    <property type="entry name" value="Acyl-CoA N-acyltransferases (Nat)"/>
    <property type="match status" value="1"/>
</dbReference>
<organism evidence="2 3">
    <name type="scientific">Candidatus Allofournierella pullicola</name>
    <dbReference type="NCBI Taxonomy" id="2838596"/>
    <lineage>
        <taxon>Bacteria</taxon>
        <taxon>Bacillati</taxon>
        <taxon>Bacillota</taxon>
        <taxon>Clostridia</taxon>
        <taxon>Eubacteriales</taxon>
        <taxon>Oscillospiraceae</taxon>
        <taxon>Allofournierella</taxon>
    </lineage>
</organism>
<dbReference type="CDD" id="cd04301">
    <property type="entry name" value="NAT_SF"/>
    <property type="match status" value="1"/>
</dbReference>
<sequence>MIRNAAVNDYEAVEAIMEQVQDLHAGWRPDVYRAGVVVLPPDYFDELVRGGHALVWEENGAVAGVVIYRERQTGGPVKMERKTFYIDSIAVDEAHRGRGVGRRLLDECKAIARQRGCCGLELQVNALNARAMKLYREYGFSEKSVNMELNF</sequence>
<protein>
    <submittedName>
        <fullName evidence="2">GNAT family N-acetyltransferase</fullName>
    </submittedName>
</protein>
<comment type="caution">
    <text evidence="2">The sequence shown here is derived from an EMBL/GenBank/DDBJ whole genome shotgun (WGS) entry which is preliminary data.</text>
</comment>
<reference evidence="2" key="1">
    <citation type="journal article" date="2021" name="PeerJ">
        <title>Extensive microbial diversity within the chicken gut microbiome revealed by metagenomics and culture.</title>
        <authorList>
            <person name="Gilroy R."/>
            <person name="Ravi A."/>
            <person name="Getino M."/>
            <person name="Pursley I."/>
            <person name="Horton D.L."/>
            <person name="Alikhan N.F."/>
            <person name="Baker D."/>
            <person name="Gharbi K."/>
            <person name="Hall N."/>
            <person name="Watson M."/>
            <person name="Adriaenssens E.M."/>
            <person name="Foster-Nyarko E."/>
            <person name="Jarju S."/>
            <person name="Secka A."/>
            <person name="Antonio M."/>
            <person name="Oren A."/>
            <person name="Chaudhuri R.R."/>
            <person name="La Ragione R."/>
            <person name="Hildebrand F."/>
            <person name="Pallen M.J."/>
        </authorList>
    </citation>
    <scope>NUCLEOTIDE SEQUENCE</scope>
    <source>
        <strain evidence="2">2239</strain>
    </source>
</reference>
<evidence type="ECO:0000259" key="1">
    <source>
        <dbReference type="PROSITE" id="PS51186"/>
    </source>
</evidence>
<dbReference type="PROSITE" id="PS51186">
    <property type="entry name" value="GNAT"/>
    <property type="match status" value="1"/>
</dbReference>
<dbReference type="EMBL" id="DXFW01000027">
    <property type="protein sequence ID" value="HIX06183.1"/>
    <property type="molecule type" value="Genomic_DNA"/>
</dbReference>